<dbReference type="Proteomes" id="UP001324634">
    <property type="component" value="Chromosome"/>
</dbReference>
<protein>
    <submittedName>
        <fullName evidence="3">BON domain-containing protein</fullName>
    </submittedName>
</protein>
<evidence type="ECO:0000259" key="2">
    <source>
        <dbReference type="PROSITE" id="PS50914"/>
    </source>
</evidence>
<dbReference type="EMBL" id="CP139487">
    <property type="protein sequence ID" value="WPU63960.1"/>
    <property type="molecule type" value="Genomic_DNA"/>
</dbReference>
<feature type="domain" description="BON" evidence="2">
    <location>
        <begin position="63"/>
        <end position="131"/>
    </location>
</feature>
<feature type="region of interest" description="Disordered" evidence="1">
    <location>
        <begin position="1"/>
        <end position="24"/>
    </location>
</feature>
<proteinExistence type="predicted"/>
<dbReference type="Pfam" id="PF04972">
    <property type="entry name" value="BON"/>
    <property type="match status" value="1"/>
</dbReference>
<dbReference type="InterPro" id="IPR007055">
    <property type="entry name" value="BON_dom"/>
</dbReference>
<reference evidence="3 4" key="1">
    <citation type="submission" date="2023-11" db="EMBL/GenBank/DDBJ databases">
        <title>Peredibacter starrii A3.12.</title>
        <authorList>
            <person name="Mitchell R.J."/>
        </authorList>
    </citation>
    <scope>NUCLEOTIDE SEQUENCE [LARGE SCALE GENOMIC DNA]</scope>
    <source>
        <strain evidence="3 4">A3.12</strain>
    </source>
</reference>
<dbReference type="PROSITE" id="PS50914">
    <property type="entry name" value="BON"/>
    <property type="match status" value="1"/>
</dbReference>
<keyword evidence="4" id="KW-1185">Reference proteome</keyword>
<dbReference type="KEGG" id="psti:SOO65_14790"/>
<evidence type="ECO:0000313" key="3">
    <source>
        <dbReference type="EMBL" id="WPU63960.1"/>
    </source>
</evidence>
<dbReference type="AlphaFoldDB" id="A0AAX4HL88"/>
<sequence>MEPNKEPGVSGKERGGKTWLNSEEYETQKEFADTMEEAEKGFQSTGQNLHGRSDLSNQGAQVGVTLTEDAVIEALRRSPQVDIGSLIVMVKGSVVHLEGIVEDMPELREIENIANNVPGVSKVVSHVELKKDNSQALKDLQ</sequence>
<dbReference type="Gene3D" id="3.30.1340.30">
    <property type="match status" value="1"/>
</dbReference>
<evidence type="ECO:0000313" key="4">
    <source>
        <dbReference type="Proteomes" id="UP001324634"/>
    </source>
</evidence>
<gene>
    <name evidence="3" type="ORF">SOO65_14790</name>
</gene>
<organism evidence="3 4">
    <name type="scientific">Peredibacter starrii</name>
    <dbReference type="NCBI Taxonomy" id="28202"/>
    <lineage>
        <taxon>Bacteria</taxon>
        <taxon>Pseudomonadati</taxon>
        <taxon>Bdellovibrionota</taxon>
        <taxon>Bacteriovoracia</taxon>
        <taxon>Bacteriovoracales</taxon>
        <taxon>Bacteriovoracaceae</taxon>
        <taxon>Peredibacter</taxon>
    </lineage>
</organism>
<name>A0AAX4HL88_9BACT</name>
<accession>A0AAX4HL88</accession>
<dbReference type="RefSeq" id="WP_321391710.1">
    <property type="nucleotide sequence ID" value="NZ_CP139487.1"/>
</dbReference>
<evidence type="ECO:0000256" key="1">
    <source>
        <dbReference type="SAM" id="MobiDB-lite"/>
    </source>
</evidence>